<sequence>METKRACDLIKKYDSRLYNYFESEYGPCSNKKEWAELYVSLVLAQLSALCYKYYYGTHPEDKFHYNVFPCFYVYIDGKYNVKEYEITLLQILKGYYFNYIVKSEGDLASSLYKFVSKFVNIKKIDNKILINNKFEKKDIVYYDASNDKDEININNNGILIAYVDGLESYSISETPSILMGLTGSIIIEAAIDSITFKGSSIFKAAYKRLKDLGEEEAKRVIKMFFKSLNKVTKELRTKYIYSILDSIMDTETYRGYLKKIREKALEFNPMGTVIVASLPNINIDMSQILSNYISESKDVTKNTITLELKPGINLRLCYCNQNGCLVGNSESLKFKCEGEMIYGLCDSEPGEYIVAPIIYYKKINCDEGKS</sequence>
<organism evidence="1 2">
    <name type="scientific">Nanoarchaeum equitans (strain Kin4-M)</name>
    <dbReference type="NCBI Taxonomy" id="228908"/>
    <lineage>
        <taxon>Archaea</taxon>
        <taxon>Nanobdellota</taxon>
        <taxon>Candidatus Nanoarchaeia</taxon>
        <taxon>Nanoarchaeales</taxon>
        <taxon>Nanoarchaeaceae</taxon>
        <taxon>Nanoarchaeum</taxon>
    </lineage>
</organism>
<evidence type="ECO:0000313" key="2">
    <source>
        <dbReference type="Proteomes" id="UP000000578"/>
    </source>
</evidence>
<gene>
    <name evidence="1" type="ordered locus">NEQ107</name>
</gene>
<proteinExistence type="predicted"/>
<dbReference type="BioCyc" id="NEQU228908:GJB6-115-MONOMER"/>
<name>Q74ML4_NANEQ</name>
<reference evidence="1 2" key="1">
    <citation type="journal article" date="2003" name="Proc. Natl. Acad. Sci. U.S.A.">
        <title>The genome of Nanoarchaeum equitans: insights into early archaeal evolution and derived parasitism.</title>
        <authorList>
            <person name="Waters E."/>
            <person name="Hohn M.J."/>
            <person name="Ahel I."/>
            <person name="Graham D.E."/>
            <person name="Adams M.D."/>
            <person name="Barnstead M."/>
            <person name="Beeson K.Y."/>
            <person name="Bibbs L."/>
            <person name="Bolanos R."/>
            <person name="Keller M."/>
            <person name="Kretz K."/>
            <person name="Lin X."/>
            <person name="Mathur E."/>
            <person name="Ni J."/>
            <person name="Podar M."/>
            <person name="Richardson T."/>
            <person name="Sutton G.G."/>
            <person name="Simon M."/>
            <person name="Soll D."/>
            <person name="Stetter K.O."/>
            <person name="Short J.M."/>
            <person name="Noordewier M."/>
        </authorList>
    </citation>
    <scope>NUCLEOTIDE SEQUENCE [LARGE SCALE GENOMIC DNA]</scope>
    <source>
        <strain evidence="1 2">Kin4-M</strain>
    </source>
</reference>
<accession>Q74ML4</accession>
<dbReference type="Proteomes" id="UP000000578">
    <property type="component" value="Chromosome"/>
</dbReference>
<dbReference type="STRING" id="228908.NEQ107"/>
<dbReference type="EMBL" id="AE017199">
    <property type="protein sequence ID" value="AAR38962.1"/>
    <property type="molecule type" value="Genomic_DNA"/>
</dbReference>
<protein>
    <submittedName>
        <fullName evidence="1">NEQ107</fullName>
    </submittedName>
</protein>
<dbReference type="HOGENOM" id="CLU_747256_0_0_2"/>
<dbReference type="EnsemblBacteria" id="AAR38962">
    <property type="protein sequence ID" value="AAR38962"/>
    <property type="gene ID" value="NEQ107"/>
</dbReference>
<dbReference type="KEGG" id="neq:NEQ107"/>
<dbReference type="AlphaFoldDB" id="Q74ML4"/>
<keyword evidence="2" id="KW-1185">Reference proteome</keyword>
<evidence type="ECO:0000313" key="1">
    <source>
        <dbReference type="EMBL" id="AAR38962.1"/>
    </source>
</evidence>